<dbReference type="Pfam" id="PF13302">
    <property type="entry name" value="Acetyltransf_3"/>
    <property type="match status" value="1"/>
</dbReference>
<proteinExistence type="predicted"/>
<protein>
    <submittedName>
        <fullName evidence="2">Protein N-acetyltransferase, RimJ/RimL family</fullName>
    </submittedName>
</protein>
<feature type="domain" description="N-acetyltransferase" evidence="1">
    <location>
        <begin position="16"/>
        <end position="183"/>
    </location>
</feature>
<dbReference type="OrthoDB" id="2061990at2"/>
<dbReference type="InterPro" id="IPR000182">
    <property type="entry name" value="GNAT_dom"/>
</dbReference>
<dbReference type="EMBL" id="LT598496">
    <property type="protein sequence ID" value="SBV25641.1"/>
    <property type="molecule type" value="Genomic_DNA"/>
</dbReference>
<dbReference type="GO" id="GO:0016747">
    <property type="term" value="F:acyltransferase activity, transferring groups other than amino-acyl groups"/>
    <property type="evidence" value="ECO:0007669"/>
    <property type="project" value="InterPro"/>
</dbReference>
<dbReference type="Gene3D" id="3.40.630.30">
    <property type="match status" value="1"/>
</dbReference>
<dbReference type="PATRIC" id="fig|307121.4.peg.1150"/>
<dbReference type="PANTHER" id="PTHR43792">
    <property type="entry name" value="GNAT FAMILY, PUTATIVE (AFU_ORTHOLOGUE AFUA_3G00765)-RELATED-RELATED"/>
    <property type="match status" value="1"/>
</dbReference>
<reference evidence="3" key="1">
    <citation type="submission" date="2016-06" db="EMBL/GenBank/DDBJ databases">
        <authorList>
            <person name="Varghese N."/>
        </authorList>
    </citation>
    <scope>NUCLEOTIDE SEQUENCE [LARGE SCALE GENOMIC DNA]</scope>
    <source>
        <strain evidence="3">DSM 45344</strain>
    </source>
</reference>
<dbReference type="InterPro" id="IPR051531">
    <property type="entry name" value="N-acetyltransferase"/>
</dbReference>
<dbReference type="STRING" id="307121.GA0070620_1118"/>
<evidence type="ECO:0000313" key="3">
    <source>
        <dbReference type="Proteomes" id="UP000199393"/>
    </source>
</evidence>
<dbReference type="PANTHER" id="PTHR43792:SF16">
    <property type="entry name" value="N-ACETYLTRANSFERASE DOMAIN-CONTAINING PROTEIN"/>
    <property type="match status" value="1"/>
</dbReference>
<dbReference type="RefSeq" id="WP_091588871.1">
    <property type="nucleotide sequence ID" value="NZ_JBHRWG010000003.1"/>
</dbReference>
<dbReference type="SUPFAM" id="SSF55729">
    <property type="entry name" value="Acyl-CoA N-acyltransferases (Nat)"/>
    <property type="match status" value="1"/>
</dbReference>
<sequence length="185" mass="20608">MSSILRAPARASAPELILRPWRDDDRDALLTAYQDPVLLRWTRFHVTSPADADRWLAQRRQGWADGSAFSFAVLEPDTEAGERLVANVVLKQVTPGRPDAEVGYWTAAPARGRGVAGRALDAMSRWAFARFGDTGLARLELLHQVDNAASCRVAEKTGFRFQEVLPARPPFPRDGHRHVRRADQG</sequence>
<gene>
    <name evidence="2" type="ORF">GA0070620_1118</name>
</gene>
<organism evidence="2 3">
    <name type="scientific">Micromonospora krabiensis</name>
    <dbReference type="NCBI Taxonomy" id="307121"/>
    <lineage>
        <taxon>Bacteria</taxon>
        <taxon>Bacillati</taxon>
        <taxon>Actinomycetota</taxon>
        <taxon>Actinomycetes</taxon>
        <taxon>Micromonosporales</taxon>
        <taxon>Micromonosporaceae</taxon>
        <taxon>Micromonospora</taxon>
    </lineage>
</organism>
<keyword evidence="3" id="KW-1185">Reference proteome</keyword>
<evidence type="ECO:0000259" key="1">
    <source>
        <dbReference type="PROSITE" id="PS51186"/>
    </source>
</evidence>
<dbReference type="AlphaFoldDB" id="A0A1C3MZ98"/>
<dbReference type="InterPro" id="IPR016181">
    <property type="entry name" value="Acyl_CoA_acyltransferase"/>
</dbReference>
<accession>A0A1C3MZ98</accession>
<keyword evidence="2" id="KW-0808">Transferase</keyword>
<dbReference type="PROSITE" id="PS51186">
    <property type="entry name" value="GNAT"/>
    <property type="match status" value="1"/>
</dbReference>
<name>A0A1C3MZ98_9ACTN</name>
<evidence type="ECO:0000313" key="2">
    <source>
        <dbReference type="EMBL" id="SBV25641.1"/>
    </source>
</evidence>
<dbReference type="Proteomes" id="UP000199393">
    <property type="component" value="Chromosome I"/>
</dbReference>